<dbReference type="InterPro" id="IPR013022">
    <property type="entry name" value="Xyl_isomerase-like_TIM-brl"/>
</dbReference>
<dbReference type="GO" id="GO:0016853">
    <property type="term" value="F:isomerase activity"/>
    <property type="evidence" value="ECO:0007669"/>
    <property type="project" value="UniProtKB-KW"/>
</dbReference>
<keyword evidence="3" id="KW-1185">Reference proteome</keyword>
<gene>
    <name evidence="2" type="ORF">PSQ19_01210</name>
</gene>
<accession>A0ABY7YNJ6</accession>
<dbReference type="InterPro" id="IPR036237">
    <property type="entry name" value="Xyl_isomerase-like_sf"/>
</dbReference>
<reference evidence="2 3" key="1">
    <citation type="submission" date="2023-02" db="EMBL/GenBank/DDBJ databases">
        <title>Devosia algicola sp. nov., isolated from the phycosphere of marine algae.</title>
        <authorList>
            <person name="Kim J.M."/>
            <person name="Lee J.K."/>
            <person name="Choi B.J."/>
            <person name="Bayburt H."/>
            <person name="Jeon C.O."/>
        </authorList>
    </citation>
    <scope>NUCLEOTIDE SEQUENCE [LARGE SCALE GENOMIC DNA]</scope>
    <source>
        <strain evidence="2 3">G20-9</strain>
    </source>
</reference>
<dbReference type="EMBL" id="CP118246">
    <property type="protein sequence ID" value="WDR02876.1"/>
    <property type="molecule type" value="Genomic_DNA"/>
</dbReference>
<name>A0ABY7YNJ6_9HYPH</name>
<dbReference type="Proteomes" id="UP001220530">
    <property type="component" value="Chromosome"/>
</dbReference>
<evidence type="ECO:0000313" key="2">
    <source>
        <dbReference type="EMBL" id="WDR02876.1"/>
    </source>
</evidence>
<proteinExistence type="predicted"/>
<sequence length="278" mass="29820">MKFGIHAGLWMARWTDEIAPILKHVADLGYDGVEISLLGMNDDKAAALASQIRDHGLEVTCSDGLSREADITSTDPAVQQAGLEHLRWAVRTCATLGSRGLAGVVYAPWGVFDPLNKADRTARSAHMLGQLDADLANDGVTLGIEAINRFETDLVNTAAEAVALARATGSDHIGALLDTFHLNIEEKDIGKAIIAAGDKLAHFHVSDNDRGVPGSGHVPWDVVRSSLKTMGYDGWIVAEMFVLAGNPASADLNIWRNIEPDAQGAAKQALQFMQRTFT</sequence>
<feature type="domain" description="Xylose isomerase-like TIM barrel" evidence="1">
    <location>
        <begin position="23"/>
        <end position="261"/>
    </location>
</feature>
<dbReference type="Pfam" id="PF01261">
    <property type="entry name" value="AP_endonuc_2"/>
    <property type="match status" value="1"/>
</dbReference>
<protein>
    <submittedName>
        <fullName evidence="2">Sugar phosphate isomerase/epimerase</fullName>
    </submittedName>
</protein>
<dbReference type="PANTHER" id="PTHR12110">
    <property type="entry name" value="HYDROXYPYRUVATE ISOMERASE"/>
    <property type="match status" value="1"/>
</dbReference>
<dbReference type="Gene3D" id="3.20.20.150">
    <property type="entry name" value="Divalent-metal-dependent TIM barrel enzymes"/>
    <property type="match status" value="1"/>
</dbReference>
<dbReference type="RefSeq" id="WP_282219278.1">
    <property type="nucleotide sequence ID" value="NZ_CP118246.1"/>
</dbReference>
<keyword evidence="2" id="KW-0413">Isomerase</keyword>
<organism evidence="2 3">
    <name type="scientific">Devosia algicola</name>
    <dbReference type="NCBI Taxonomy" id="3026418"/>
    <lineage>
        <taxon>Bacteria</taxon>
        <taxon>Pseudomonadati</taxon>
        <taxon>Pseudomonadota</taxon>
        <taxon>Alphaproteobacteria</taxon>
        <taxon>Hyphomicrobiales</taxon>
        <taxon>Devosiaceae</taxon>
        <taxon>Devosia</taxon>
    </lineage>
</organism>
<evidence type="ECO:0000313" key="3">
    <source>
        <dbReference type="Proteomes" id="UP001220530"/>
    </source>
</evidence>
<evidence type="ECO:0000259" key="1">
    <source>
        <dbReference type="Pfam" id="PF01261"/>
    </source>
</evidence>
<dbReference type="InterPro" id="IPR050312">
    <property type="entry name" value="IolE/XylAMocC-like"/>
</dbReference>
<dbReference type="SUPFAM" id="SSF51658">
    <property type="entry name" value="Xylose isomerase-like"/>
    <property type="match status" value="1"/>
</dbReference>